<dbReference type="EMBL" id="LT882698">
    <property type="protein sequence ID" value="SMY31156.1"/>
    <property type="molecule type" value="Genomic_DNA"/>
</dbReference>
<gene>
    <name evidence="1" type="ORF">PKLPN57_94</name>
</gene>
<reference evidence="1" key="1">
    <citation type="submission" date="2017-05" db="EMBL/GenBank/DDBJ databases">
        <authorList>
            <person name="Song R."/>
            <person name="Chenine A.L."/>
            <person name="Ruprecht R.M."/>
        </authorList>
    </citation>
    <scope>NUCLEOTIDE SEQUENCE</scope>
    <source>
        <strain evidence="1">Klebsiella pneumoniae KLPN57</strain>
    </source>
</reference>
<accession>A0A1Y6M3L2</accession>
<organism evidence="1">
    <name type="scientific">Klebsiella pneumoniae</name>
    <dbReference type="NCBI Taxonomy" id="573"/>
    <lineage>
        <taxon>Bacteria</taxon>
        <taxon>Pseudomonadati</taxon>
        <taxon>Pseudomonadota</taxon>
        <taxon>Gammaproteobacteria</taxon>
        <taxon>Enterobacterales</taxon>
        <taxon>Enterobacteriaceae</taxon>
        <taxon>Klebsiella/Raoultella group</taxon>
        <taxon>Klebsiella</taxon>
        <taxon>Klebsiella pneumoniae complex</taxon>
    </lineage>
</organism>
<sequence>MFVLEVQRYRATSGFSVIAMNEDLIDTATNQSIQEGGQLFSLG</sequence>
<name>A0A1Y6M3L2_KLEPN</name>
<proteinExistence type="predicted"/>
<protein>
    <submittedName>
        <fullName evidence="1">Uncharacterized protein</fullName>
    </submittedName>
</protein>
<dbReference type="AlphaFoldDB" id="A0A1Y6M3L2"/>
<evidence type="ECO:0000313" key="1">
    <source>
        <dbReference type="EMBL" id="SMY31156.1"/>
    </source>
</evidence>